<dbReference type="InterPro" id="IPR018110">
    <property type="entry name" value="Mandel_Rmase/mucon_lact_enz_CS"/>
</dbReference>
<dbReference type="GO" id="GO:0000287">
    <property type="term" value="F:magnesium ion binding"/>
    <property type="evidence" value="ECO:0007669"/>
    <property type="project" value="TreeGrafter"/>
</dbReference>
<evidence type="ECO:0000313" key="5">
    <source>
        <dbReference type="EMBL" id="SMC43668.1"/>
    </source>
</evidence>
<feature type="domain" description="Mandelate racemase/muconate lactonizing enzyme C-terminal" evidence="4">
    <location>
        <begin position="145"/>
        <end position="242"/>
    </location>
</feature>
<dbReference type="Proteomes" id="UP000192708">
    <property type="component" value="Unassembled WGS sequence"/>
</dbReference>
<dbReference type="Gene3D" id="3.30.390.10">
    <property type="entry name" value="Enolase-like, N-terminal domain"/>
    <property type="match status" value="1"/>
</dbReference>
<sequence length="361" mass="39730">MKVQSLQIQAVKVPLEKPIPSGRMVIYSADALLVTLRTDDHFGEGMVFTLNGVRLSLIREMILSLEHLVIGRDISTHGEFIAHVWRELVFLGQRGVGAVALSALDMALWDLKAKHANQNVSQLLGVVQQSLPMYRSGSLRLSASISELEAEATQLVNEGFKAIKMSLGSKKIADDVARVKAVRQAIGNEIELMTDCNQQLTVTHAIRLGRQLEAFQLAWIEEPVVFSDHLGEAQIAAALDTPIASGENEFTALGMIEMLEKKSADILMPDLQRMGGPTELLKVAHLAKAANIAIAPHLFTQMSLPLAASMTNAIYVEYMPWFSPLYEEQLVLNPDGTVNVPTTPGWGFQFDQSAIQQFLYK</sequence>
<organism evidence="5 6">
    <name type="scientific">Polynucleobacter kasalickyi</name>
    <dbReference type="NCBI Taxonomy" id="1938817"/>
    <lineage>
        <taxon>Bacteria</taxon>
        <taxon>Pseudomonadati</taxon>
        <taxon>Pseudomonadota</taxon>
        <taxon>Betaproteobacteria</taxon>
        <taxon>Burkholderiales</taxon>
        <taxon>Burkholderiaceae</taxon>
        <taxon>Polynucleobacter</taxon>
    </lineage>
</organism>
<dbReference type="CDD" id="cd03316">
    <property type="entry name" value="MR_like"/>
    <property type="match status" value="1"/>
</dbReference>
<dbReference type="InterPro" id="IPR013342">
    <property type="entry name" value="Mandelate_racemase_C"/>
</dbReference>
<keyword evidence="2" id="KW-0479">Metal-binding</keyword>
<dbReference type="EMBL" id="FWXJ01000004">
    <property type="protein sequence ID" value="SMC43668.1"/>
    <property type="molecule type" value="Genomic_DNA"/>
</dbReference>
<dbReference type="SFLD" id="SFLDG00179">
    <property type="entry name" value="mandelate_racemase"/>
    <property type="match status" value="1"/>
</dbReference>
<name>A0A1W1Z6W1_9BURK</name>
<evidence type="ECO:0000256" key="2">
    <source>
        <dbReference type="ARBA" id="ARBA00022723"/>
    </source>
</evidence>
<keyword evidence="6" id="KW-1185">Reference proteome</keyword>
<evidence type="ECO:0000256" key="1">
    <source>
        <dbReference type="ARBA" id="ARBA00001946"/>
    </source>
</evidence>
<evidence type="ECO:0000313" key="6">
    <source>
        <dbReference type="Proteomes" id="UP000192708"/>
    </source>
</evidence>
<dbReference type="Pfam" id="PF02746">
    <property type="entry name" value="MR_MLE_N"/>
    <property type="match status" value="1"/>
</dbReference>
<reference evidence="5 6" key="1">
    <citation type="submission" date="2017-04" db="EMBL/GenBank/DDBJ databases">
        <authorList>
            <person name="Afonso C.L."/>
            <person name="Miller P.J."/>
            <person name="Scott M.A."/>
            <person name="Spackman E."/>
            <person name="Goraichik I."/>
            <person name="Dimitrov K.M."/>
            <person name="Suarez D.L."/>
            <person name="Swayne D.E."/>
        </authorList>
    </citation>
    <scope>NUCLEOTIDE SEQUENCE [LARGE SCALE GENOMIC DNA]</scope>
    <source>
        <strain evidence="5 6">VK13</strain>
    </source>
</reference>
<dbReference type="PANTHER" id="PTHR13794">
    <property type="entry name" value="ENOLASE SUPERFAMILY, MANDELATE RACEMASE"/>
    <property type="match status" value="1"/>
</dbReference>
<dbReference type="OrthoDB" id="8609034at2"/>
<dbReference type="GO" id="GO:0016052">
    <property type="term" value="P:carbohydrate catabolic process"/>
    <property type="evidence" value="ECO:0007669"/>
    <property type="project" value="TreeGrafter"/>
</dbReference>
<dbReference type="Pfam" id="PF13378">
    <property type="entry name" value="MR_MLE_C"/>
    <property type="match status" value="1"/>
</dbReference>
<dbReference type="SUPFAM" id="SSF54826">
    <property type="entry name" value="Enolase N-terminal domain-like"/>
    <property type="match status" value="1"/>
</dbReference>
<dbReference type="GO" id="GO:0009063">
    <property type="term" value="P:amino acid catabolic process"/>
    <property type="evidence" value="ECO:0007669"/>
    <property type="project" value="InterPro"/>
</dbReference>
<evidence type="ECO:0000256" key="3">
    <source>
        <dbReference type="ARBA" id="ARBA00022842"/>
    </source>
</evidence>
<gene>
    <name evidence="5" type="ORF">SAMN06296008_104124</name>
</gene>
<dbReference type="GO" id="GO:0016836">
    <property type="term" value="F:hydro-lyase activity"/>
    <property type="evidence" value="ECO:0007669"/>
    <property type="project" value="TreeGrafter"/>
</dbReference>
<dbReference type="Gene3D" id="3.20.20.120">
    <property type="entry name" value="Enolase-like C-terminal domain"/>
    <property type="match status" value="1"/>
</dbReference>
<comment type="cofactor">
    <cofactor evidence="1">
        <name>Mg(2+)</name>
        <dbReference type="ChEBI" id="CHEBI:18420"/>
    </cofactor>
</comment>
<protein>
    <submittedName>
        <fullName evidence="5">L-alanine-DL-glutamate epimerase</fullName>
    </submittedName>
</protein>
<dbReference type="InterPro" id="IPR036849">
    <property type="entry name" value="Enolase-like_C_sf"/>
</dbReference>
<proteinExistence type="predicted"/>
<dbReference type="InterPro" id="IPR029065">
    <property type="entry name" value="Enolase_C-like"/>
</dbReference>
<dbReference type="AlphaFoldDB" id="A0A1W1Z6W1"/>
<dbReference type="InterPro" id="IPR029017">
    <property type="entry name" value="Enolase-like_N"/>
</dbReference>
<evidence type="ECO:0000259" key="4">
    <source>
        <dbReference type="SMART" id="SM00922"/>
    </source>
</evidence>
<dbReference type="PROSITE" id="PS00909">
    <property type="entry name" value="MR_MLE_2"/>
    <property type="match status" value="1"/>
</dbReference>
<keyword evidence="3" id="KW-0460">Magnesium</keyword>
<dbReference type="STRING" id="1938817.SAMN06296008_104124"/>
<dbReference type="InterPro" id="IPR046945">
    <property type="entry name" value="RHMD-like"/>
</dbReference>
<dbReference type="PANTHER" id="PTHR13794:SF58">
    <property type="entry name" value="MITOCHONDRIAL ENOLASE SUPERFAMILY MEMBER 1"/>
    <property type="match status" value="1"/>
</dbReference>
<accession>A0A1W1Z6W1</accession>
<dbReference type="RefSeq" id="WP_084283089.1">
    <property type="nucleotide sequence ID" value="NZ_FWXJ01000004.1"/>
</dbReference>
<dbReference type="SMART" id="SM00922">
    <property type="entry name" value="MR_MLE"/>
    <property type="match status" value="1"/>
</dbReference>
<dbReference type="InterPro" id="IPR013341">
    <property type="entry name" value="Mandelate_racemase_N_dom"/>
</dbReference>
<dbReference type="SFLD" id="SFLDS00001">
    <property type="entry name" value="Enolase"/>
    <property type="match status" value="1"/>
</dbReference>
<dbReference type="SUPFAM" id="SSF51604">
    <property type="entry name" value="Enolase C-terminal domain-like"/>
    <property type="match status" value="1"/>
</dbReference>